<evidence type="ECO:0000313" key="2">
    <source>
        <dbReference type="Proteomes" id="UP000245207"/>
    </source>
</evidence>
<keyword evidence="1" id="KW-0371">Homeobox</keyword>
<dbReference type="OrthoDB" id="2143914at2759"/>
<dbReference type="EMBL" id="PKPP01019572">
    <property type="protein sequence ID" value="PWA35687.1"/>
    <property type="molecule type" value="Genomic_DNA"/>
</dbReference>
<protein>
    <submittedName>
        <fullName evidence="1">Homeodomain-like protein</fullName>
    </submittedName>
</protein>
<comment type="caution">
    <text evidence="1">The sequence shown here is derived from an EMBL/GenBank/DDBJ whole genome shotgun (WGS) entry which is preliminary data.</text>
</comment>
<gene>
    <name evidence="1" type="ORF">CTI12_AA607150</name>
</gene>
<keyword evidence="1" id="KW-0238">DNA-binding</keyword>
<dbReference type="AlphaFoldDB" id="A0A2U1KFY2"/>
<name>A0A2U1KFY2_ARTAN</name>
<evidence type="ECO:0000313" key="1">
    <source>
        <dbReference type="EMBL" id="PWA35687.1"/>
    </source>
</evidence>
<proteinExistence type="predicted"/>
<dbReference type="GO" id="GO:0003677">
    <property type="term" value="F:DNA binding"/>
    <property type="evidence" value="ECO:0007669"/>
    <property type="project" value="UniProtKB-KW"/>
</dbReference>
<keyword evidence="2" id="KW-1185">Reference proteome</keyword>
<reference evidence="1 2" key="1">
    <citation type="journal article" date="2018" name="Mol. Plant">
        <title>The genome of Artemisia annua provides insight into the evolution of Asteraceae family and artemisinin biosynthesis.</title>
        <authorList>
            <person name="Shen Q."/>
            <person name="Zhang L."/>
            <person name="Liao Z."/>
            <person name="Wang S."/>
            <person name="Yan T."/>
            <person name="Shi P."/>
            <person name="Liu M."/>
            <person name="Fu X."/>
            <person name="Pan Q."/>
            <person name="Wang Y."/>
            <person name="Lv Z."/>
            <person name="Lu X."/>
            <person name="Zhang F."/>
            <person name="Jiang W."/>
            <person name="Ma Y."/>
            <person name="Chen M."/>
            <person name="Hao X."/>
            <person name="Li L."/>
            <person name="Tang Y."/>
            <person name="Lv G."/>
            <person name="Zhou Y."/>
            <person name="Sun X."/>
            <person name="Brodelius P.E."/>
            <person name="Rose J.K.C."/>
            <person name="Tang K."/>
        </authorList>
    </citation>
    <scope>NUCLEOTIDE SEQUENCE [LARGE SCALE GENOMIC DNA]</scope>
    <source>
        <strain evidence="2">cv. Huhao1</strain>
        <tissue evidence="1">Leaf</tissue>
    </source>
</reference>
<accession>A0A2U1KFY2</accession>
<organism evidence="1 2">
    <name type="scientific">Artemisia annua</name>
    <name type="common">Sweet wormwood</name>
    <dbReference type="NCBI Taxonomy" id="35608"/>
    <lineage>
        <taxon>Eukaryota</taxon>
        <taxon>Viridiplantae</taxon>
        <taxon>Streptophyta</taxon>
        <taxon>Embryophyta</taxon>
        <taxon>Tracheophyta</taxon>
        <taxon>Spermatophyta</taxon>
        <taxon>Magnoliopsida</taxon>
        <taxon>eudicotyledons</taxon>
        <taxon>Gunneridae</taxon>
        <taxon>Pentapetalae</taxon>
        <taxon>asterids</taxon>
        <taxon>campanulids</taxon>
        <taxon>Asterales</taxon>
        <taxon>Asteraceae</taxon>
        <taxon>Asteroideae</taxon>
        <taxon>Anthemideae</taxon>
        <taxon>Artemisiinae</taxon>
        <taxon>Artemisia</taxon>
    </lineage>
</organism>
<dbReference type="Proteomes" id="UP000245207">
    <property type="component" value="Unassembled WGS sequence"/>
</dbReference>
<sequence>MLGFAVNGDEVEALFELFRTVLHPSIQMSLITAHFEVINKPASSLAASVVQVNLPSSPSIWSDYLVGDQEQECTNESDHSILPTKGENLNYSGVGVDHTKNSLDVAATSVSFVESILNRDREMVLDFPELLDGYSEY</sequence>